<reference evidence="3 4" key="1">
    <citation type="submission" date="2020-06" db="EMBL/GenBank/DDBJ databases">
        <authorList>
            <person name="Li R."/>
            <person name="Bekaert M."/>
        </authorList>
    </citation>
    <scope>NUCLEOTIDE SEQUENCE [LARGE SCALE GENOMIC DNA]</scope>
    <source>
        <strain evidence="4">wild</strain>
    </source>
</reference>
<feature type="coiled-coil region" evidence="1">
    <location>
        <begin position="134"/>
        <end position="172"/>
    </location>
</feature>
<dbReference type="PANTHER" id="PTHR19143">
    <property type="entry name" value="FIBRINOGEN/TENASCIN/ANGIOPOEITIN"/>
    <property type="match status" value="1"/>
</dbReference>
<name>A0A6J8C5G3_MYTCO</name>
<dbReference type="AlphaFoldDB" id="A0A6J8C5G3"/>
<keyword evidence="4" id="KW-1185">Reference proteome</keyword>
<dbReference type="PANTHER" id="PTHR19143:SF394">
    <property type="entry name" value="ANGIOPOIETIN-RELATED PROTEIN 3-LIKE"/>
    <property type="match status" value="1"/>
</dbReference>
<keyword evidence="1" id="KW-0175">Coiled coil</keyword>
<accession>A0A6J8C5G3</accession>
<dbReference type="Gene3D" id="3.90.215.10">
    <property type="entry name" value="Gamma Fibrinogen, chain A, domain 1"/>
    <property type="match status" value="1"/>
</dbReference>
<dbReference type="InterPro" id="IPR002181">
    <property type="entry name" value="Fibrinogen_a/b/g_C_dom"/>
</dbReference>
<evidence type="ECO:0000259" key="2">
    <source>
        <dbReference type="PROSITE" id="PS51406"/>
    </source>
</evidence>
<dbReference type="InterPro" id="IPR036056">
    <property type="entry name" value="Fibrinogen-like_C"/>
</dbReference>
<protein>
    <recommendedName>
        <fullName evidence="2">Fibrinogen C-terminal domain-containing protein</fullName>
    </recommendedName>
</protein>
<evidence type="ECO:0000256" key="1">
    <source>
        <dbReference type="SAM" id="Coils"/>
    </source>
</evidence>
<dbReference type="GO" id="GO:0005615">
    <property type="term" value="C:extracellular space"/>
    <property type="evidence" value="ECO:0007669"/>
    <property type="project" value="TreeGrafter"/>
</dbReference>
<gene>
    <name evidence="3" type="ORF">MCOR_25400</name>
</gene>
<dbReference type="InterPro" id="IPR014716">
    <property type="entry name" value="Fibrinogen_a/b/g_C_1"/>
</dbReference>
<evidence type="ECO:0000313" key="4">
    <source>
        <dbReference type="Proteomes" id="UP000507470"/>
    </source>
</evidence>
<dbReference type="InterPro" id="IPR050373">
    <property type="entry name" value="Fibrinogen_C-term_domain"/>
</dbReference>
<feature type="domain" description="Fibrinogen C-terminal" evidence="2">
    <location>
        <begin position="198"/>
        <end position="377"/>
    </location>
</feature>
<proteinExistence type="predicted"/>
<dbReference type="SMART" id="SM00186">
    <property type="entry name" value="FBG"/>
    <property type="match status" value="1"/>
</dbReference>
<evidence type="ECO:0000313" key="3">
    <source>
        <dbReference type="EMBL" id="CAC5390290.1"/>
    </source>
</evidence>
<dbReference type="PROSITE" id="PS51406">
    <property type="entry name" value="FIBRINOGEN_C_2"/>
    <property type="match status" value="1"/>
</dbReference>
<dbReference type="Proteomes" id="UP000507470">
    <property type="component" value="Unassembled WGS sequence"/>
</dbReference>
<dbReference type="OrthoDB" id="6125406at2759"/>
<dbReference type="NCBIfam" id="NF040941">
    <property type="entry name" value="GGGWT_bact"/>
    <property type="match status" value="1"/>
</dbReference>
<dbReference type="Pfam" id="PF00147">
    <property type="entry name" value="Fibrinogen_C"/>
    <property type="match status" value="1"/>
</dbReference>
<dbReference type="CDD" id="cd00087">
    <property type="entry name" value="FReD"/>
    <property type="match status" value="1"/>
</dbReference>
<dbReference type="SUPFAM" id="SSF56496">
    <property type="entry name" value="Fibrinogen C-terminal domain-like"/>
    <property type="match status" value="1"/>
</dbReference>
<dbReference type="EMBL" id="CACVKT020004498">
    <property type="protein sequence ID" value="CAC5390290.1"/>
    <property type="molecule type" value="Genomic_DNA"/>
</dbReference>
<sequence>MPLVSNKLNAPLVAELDISSMNKQLKTYIRDDIESTFSEDIKALVKNEQDDLKVSMLQDYLSKINTTKTEYDKHISNIVQNLEAKQGELQLQISDVHKNLSESESTFNTEITDLLSGFKQRQESLKLAMLSDYLSKLQQSQDATKQKINDLANDLKSQFANLSQELKKELMKNTIHSQTQRKELEKWKTNLMETLNDTYAPLRYKDCSNMRRKNHKQSGVFTIYPDGVNGIQVFCDMTTDVGGWTIIQRRIDGKTDFDRNWVDYREGFGDPQKEYWLGNKYLNILTTNGKYELRVDLTDTKNKMTYALYKTFTVSDENSQYKLTIGVHSGTASDGMAYDNGKKFTTKDRDHDTNSRGNCAKTFGGWWHGNCSIAKLNNNMTTNRLYWWRGTYIKSSMMIRQIM</sequence>
<organism evidence="3 4">
    <name type="scientific">Mytilus coruscus</name>
    <name type="common">Sea mussel</name>
    <dbReference type="NCBI Taxonomy" id="42192"/>
    <lineage>
        <taxon>Eukaryota</taxon>
        <taxon>Metazoa</taxon>
        <taxon>Spiralia</taxon>
        <taxon>Lophotrochozoa</taxon>
        <taxon>Mollusca</taxon>
        <taxon>Bivalvia</taxon>
        <taxon>Autobranchia</taxon>
        <taxon>Pteriomorphia</taxon>
        <taxon>Mytilida</taxon>
        <taxon>Mytiloidea</taxon>
        <taxon>Mytilidae</taxon>
        <taxon>Mytilinae</taxon>
        <taxon>Mytilus</taxon>
    </lineage>
</organism>